<organism evidence="1 2">
    <name type="scientific">Araneus ventricosus</name>
    <name type="common">Orbweaver spider</name>
    <name type="synonym">Epeira ventricosa</name>
    <dbReference type="NCBI Taxonomy" id="182803"/>
    <lineage>
        <taxon>Eukaryota</taxon>
        <taxon>Metazoa</taxon>
        <taxon>Ecdysozoa</taxon>
        <taxon>Arthropoda</taxon>
        <taxon>Chelicerata</taxon>
        <taxon>Arachnida</taxon>
        <taxon>Araneae</taxon>
        <taxon>Araneomorphae</taxon>
        <taxon>Entelegynae</taxon>
        <taxon>Araneoidea</taxon>
        <taxon>Araneidae</taxon>
        <taxon>Araneus</taxon>
    </lineage>
</organism>
<proteinExistence type="predicted"/>
<name>A0A4Y2LWC9_ARAVE</name>
<sequence length="148" mass="17222">MASETLFQEIQRPRWLRGKVCVSRRKVSCSKPDSDEYPLRVSVWRNLNLMSICECRGAAPDVVLIIELLFKIKRFPQQTRFLRTSDSYGFNEDQADHWMDLSRINDSTVPNLKLRILLNLEIDAEFQTGVIKEKRIKTMNMAKTDAAD</sequence>
<protein>
    <submittedName>
        <fullName evidence="1">Uncharacterized protein</fullName>
    </submittedName>
</protein>
<evidence type="ECO:0000313" key="1">
    <source>
        <dbReference type="EMBL" id="GBN19125.1"/>
    </source>
</evidence>
<dbReference type="EMBL" id="BGPR01006453">
    <property type="protein sequence ID" value="GBN19125.1"/>
    <property type="molecule type" value="Genomic_DNA"/>
</dbReference>
<reference evidence="1 2" key="1">
    <citation type="journal article" date="2019" name="Sci. Rep.">
        <title>Orb-weaving spider Araneus ventricosus genome elucidates the spidroin gene catalogue.</title>
        <authorList>
            <person name="Kono N."/>
            <person name="Nakamura H."/>
            <person name="Ohtoshi R."/>
            <person name="Moran D.A.P."/>
            <person name="Shinohara A."/>
            <person name="Yoshida Y."/>
            <person name="Fujiwara M."/>
            <person name="Mori M."/>
            <person name="Tomita M."/>
            <person name="Arakawa K."/>
        </authorList>
    </citation>
    <scope>NUCLEOTIDE SEQUENCE [LARGE SCALE GENOMIC DNA]</scope>
</reference>
<accession>A0A4Y2LWC9</accession>
<comment type="caution">
    <text evidence="1">The sequence shown here is derived from an EMBL/GenBank/DDBJ whole genome shotgun (WGS) entry which is preliminary data.</text>
</comment>
<dbReference type="Proteomes" id="UP000499080">
    <property type="component" value="Unassembled WGS sequence"/>
</dbReference>
<gene>
    <name evidence="1" type="ORF">AVEN_55934_1</name>
</gene>
<keyword evidence="2" id="KW-1185">Reference proteome</keyword>
<dbReference type="AlphaFoldDB" id="A0A4Y2LWC9"/>
<evidence type="ECO:0000313" key="2">
    <source>
        <dbReference type="Proteomes" id="UP000499080"/>
    </source>
</evidence>